<gene>
    <name evidence="1" type="ORF">R2601_18995</name>
</gene>
<dbReference type="HOGENOM" id="CLU_3314194_0_0_5"/>
<proteinExistence type="predicted"/>
<evidence type="ECO:0000313" key="1">
    <source>
        <dbReference type="EMBL" id="EAU46577.1"/>
    </source>
</evidence>
<evidence type="ECO:0000313" key="2">
    <source>
        <dbReference type="Proteomes" id="UP000006230"/>
    </source>
</evidence>
<sequence length="39" mass="4350">MGVDYDLRPGKVLFGEDCPKIFKGITLARLKPERTKIGS</sequence>
<reference evidence="1 2" key="1">
    <citation type="journal article" date="2010" name="J. Bacteriol.">
        <title>Genome sequences of Pelagibaca bermudensis HTCC2601T and Maritimibacter alkaliphilus HTCC2654T, the type strains of two marine Roseobacter genera.</title>
        <authorList>
            <person name="Thrash J.C."/>
            <person name="Cho J.C."/>
            <person name="Ferriera S."/>
            <person name="Johnson J."/>
            <person name="Vergin K.L."/>
            <person name="Giovannoni S.J."/>
        </authorList>
    </citation>
    <scope>NUCLEOTIDE SEQUENCE [LARGE SCALE GENOMIC DNA]</scope>
    <source>
        <strain evidence="2">DSM 26914 / JCM 13377 / KCTC 12554 / HTCC2601</strain>
    </source>
</reference>
<dbReference type="EMBL" id="AATQ01000013">
    <property type="protein sequence ID" value="EAU46577.1"/>
    <property type="molecule type" value="Genomic_DNA"/>
</dbReference>
<accession>Q0FQV5</accession>
<dbReference type="Proteomes" id="UP000006230">
    <property type="component" value="Unassembled WGS sequence"/>
</dbReference>
<dbReference type="AlphaFoldDB" id="Q0FQV5"/>
<protein>
    <submittedName>
        <fullName evidence="1">Uncharacterized protein</fullName>
    </submittedName>
</protein>
<keyword evidence="2" id="KW-1185">Reference proteome</keyword>
<name>Q0FQV5_SALBH</name>
<organism evidence="1 2">
    <name type="scientific">Salipiger bermudensis (strain DSM 26914 / JCM 13377 / KCTC 12554 / HTCC2601)</name>
    <name type="common">Pelagibaca bermudensis</name>
    <dbReference type="NCBI Taxonomy" id="314265"/>
    <lineage>
        <taxon>Bacteria</taxon>
        <taxon>Pseudomonadati</taxon>
        <taxon>Pseudomonadota</taxon>
        <taxon>Alphaproteobacteria</taxon>
        <taxon>Rhodobacterales</taxon>
        <taxon>Roseobacteraceae</taxon>
        <taxon>Salipiger</taxon>
    </lineage>
</organism>
<comment type="caution">
    <text evidence="1">The sequence shown here is derived from an EMBL/GenBank/DDBJ whole genome shotgun (WGS) entry which is preliminary data.</text>
</comment>